<evidence type="ECO:0000313" key="3">
    <source>
        <dbReference type="EMBL" id="TXI60358.1"/>
    </source>
</evidence>
<feature type="signal peptide" evidence="2">
    <location>
        <begin position="1"/>
        <end position="23"/>
    </location>
</feature>
<organism evidence="3 4">
    <name type="scientific">Mycolicibacter arupensis</name>
    <dbReference type="NCBI Taxonomy" id="342002"/>
    <lineage>
        <taxon>Bacteria</taxon>
        <taxon>Bacillati</taxon>
        <taxon>Actinomycetota</taxon>
        <taxon>Actinomycetes</taxon>
        <taxon>Mycobacteriales</taxon>
        <taxon>Mycobacteriaceae</taxon>
        <taxon>Mycolicibacter</taxon>
    </lineage>
</organism>
<feature type="compositionally biased region" description="Polar residues" evidence="1">
    <location>
        <begin position="76"/>
        <end position="87"/>
    </location>
</feature>
<dbReference type="EMBL" id="SSGD01000004">
    <property type="protein sequence ID" value="TXI60358.1"/>
    <property type="molecule type" value="Genomic_DNA"/>
</dbReference>
<feature type="chain" id="PRO_5022999698" evidence="2">
    <location>
        <begin position="24"/>
        <end position="96"/>
    </location>
</feature>
<gene>
    <name evidence="3" type="ORF">E6Q54_00525</name>
</gene>
<sequence length="96" mass="9845">MPRLLTALAMAGAALVAPATASADPVPFPYCAFDPTGNAGSWSDWCLPVGPQPGQPVWGNPSGTGTYNQPDMPWETATSPPTGNTVNPFAPGGSMW</sequence>
<name>A0A5C7YG08_9MYCO</name>
<dbReference type="AlphaFoldDB" id="A0A5C7YG08"/>
<dbReference type="RefSeq" id="WP_276758831.1">
    <property type="nucleotide sequence ID" value="NZ_SSGD01000004.1"/>
</dbReference>
<keyword evidence="2" id="KW-0732">Signal</keyword>
<feature type="region of interest" description="Disordered" evidence="1">
    <location>
        <begin position="53"/>
        <end position="96"/>
    </location>
</feature>
<evidence type="ECO:0000256" key="2">
    <source>
        <dbReference type="SAM" id="SignalP"/>
    </source>
</evidence>
<comment type="caution">
    <text evidence="3">The sequence shown here is derived from an EMBL/GenBank/DDBJ whole genome shotgun (WGS) entry which is preliminary data.</text>
</comment>
<evidence type="ECO:0000256" key="1">
    <source>
        <dbReference type="SAM" id="MobiDB-lite"/>
    </source>
</evidence>
<dbReference type="Proteomes" id="UP000321797">
    <property type="component" value="Unassembled WGS sequence"/>
</dbReference>
<accession>A0A5C7YG08</accession>
<reference evidence="3 4" key="1">
    <citation type="submission" date="2018-09" db="EMBL/GenBank/DDBJ databases">
        <title>Metagenome Assembled Genomes from an Advanced Water Purification Facility.</title>
        <authorList>
            <person name="Stamps B.W."/>
            <person name="Spear J.R."/>
        </authorList>
    </citation>
    <scope>NUCLEOTIDE SEQUENCE [LARGE SCALE GENOMIC DNA]</scope>
    <source>
        <strain evidence="3">Bin_29_2</strain>
    </source>
</reference>
<evidence type="ECO:0000313" key="4">
    <source>
        <dbReference type="Proteomes" id="UP000321797"/>
    </source>
</evidence>
<proteinExistence type="predicted"/>
<protein>
    <submittedName>
        <fullName evidence="3">Uncharacterized protein</fullName>
    </submittedName>
</protein>